<dbReference type="PANTHER" id="PTHR22791:SF6">
    <property type="entry name" value="RING-TYPE DOMAIN-CONTAINING PROTEIN"/>
    <property type="match status" value="1"/>
</dbReference>
<dbReference type="GO" id="GO:0008270">
    <property type="term" value="F:zinc ion binding"/>
    <property type="evidence" value="ECO:0007669"/>
    <property type="project" value="UniProtKB-KW"/>
</dbReference>
<evidence type="ECO:0000259" key="5">
    <source>
        <dbReference type="PROSITE" id="PS50089"/>
    </source>
</evidence>
<dbReference type="GO" id="GO:0016567">
    <property type="term" value="P:protein ubiquitination"/>
    <property type="evidence" value="ECO:0007669"/>
    <property type="project" value="TreeGrafter"/>
</dbReference>
<dbReference type="InterPro" id="IPR001841">
    <property type="entry name" value="Znf_RING"/>
</dbReference>
<dbReference type="SUPFAM" id="SSF57850">
    <property type="entry name" value="RING/U-box"/>
    <property type="match status" value="1"/>
</dbReference>
<dbReference type="InterPro" id="IPR017907">
    <property type="entry name" value="Znf_RING_CS"/>
</dbReference>
<evidence type="ECO:0000256" key="3">
    <source>
        <dbReference type="ARBA" id="ARBA00022833"/>
    </source>
</evidence>
<dbReference type="InterPro" id="IPR051435">
    <property type="entry name" value="RING_finger_E3_ubiq-ligases"/>
</dbReference>
<dbReference type="PROSITE" id="PS00518">
    <property type="entry name" value="ZF_RING_1"/>
    <property type="match status" value="1"/>
</dbReference>
<evidence type="ECO:0000256" key="4">
    <source>
        <dbReference type="PROSITE-ProRule" id="PRU00175"/>
    </source>
</evidence>
<dbReference type="PROSITE" id="PS50089">
    <property type="entry name" value="ZF_RING_2"/>
    <property type="match status" value="1"/>
</dbReference>
<dbReference type="AlphaFoldDB" id="A0A3R7NAF9"/>
<organism evidence="6 7">
    <name type="scientific">Penaeus vannamei</name>
    <name type="common">Whiteleg shrimp</name>
    <name type="synonym">Litopenaeus vannamei</name>
    <dbReference type="NCBI Taxonomy" id="6689"/>
    <lineage>
        <taxon>Eukaryota</taxon>
        <taxon>Metazoa</taxon>
        <taxon>Ecdysozoa</taxon>
        <taxon>Arthropoda</taxon>
        <taxon>Crustacea</taxon>
        <taxon>Multicrustacea</taxon>
        <taxon>Malacostraca</taxon>
        <taxon>Eumalacostraca</taxon>
        <taxon>Eucarida</taxon>
        <taxon>Decapoda</taxon>
        <taxon>Dendrobranchiata</taxon>
        <taxon>Penaeoidea</taxon>
        <taxon>Penaeidae</taxon>
        <taxon>Penaeus</taxon>
    </lineage>
</organism>
<dbReference type="Gene3D" id="3.30.40.10">
    <property type="entry name" value="Zinc/RING finger domain, C3HC4 (zinc finger)"/>
    <property type="match status" value="1"/>
</dbReference>
<feature type="domain" description="RING-type" evidence="5">
    <location>
        <begin position="30"/>
        <end position="72"/>
    </location>
</feature>
<dbReference type="OrthoDB" id="6340503at2759"/>
<proteinExistence type="predicted"/>
<reference evidence="6 7" key="2">
    <citation type="submission" date="2019-01" db="EMBL/GenBank/DDBJ databases">
        <title>The decoding of complex shrimp genome reveals the adaptation for benthos swimmer, frequently molting mechanism and breeding impact on genome.</title>
        <authorList>
            <person name="Sun Y."/>
            <person name="Gao Y."/>
            <person name="Yu Y."/>
        </authorList>
    </citation>
    <scope>NUCLEOTIDE SEQUENCE [LARGE SCALE GENOMIC DNA]</scope>
    <source>
        <tissue evidence="6">Muscle</tissue>
    </source>
</reference>
<reference evidence="6 7" key="1">
    <citation type="submission" date="2018-04" db="EMBL/GenBank/DDBJ databases">
        <authorList>
            <person name="Zhang X."/>
            <person name="Yuan J."/>
            <person name="Li F."/>
            <person name="Xiang J."/>
        </authorList>
    </citation>
    <scope>NUCLEOTIDE SEQUENCE [LARGE SCALE GENOMIC DNA]</scope>
    <source>
        <tissue evidence="6">Muscle</tissue>
    </source>
</reference>
<keyword evidence="7" id="KW-1185">Reference proteome</keyword>
<keyword evidence="1" id="KW-0479">Metal-binding</keyword>
<comment type="caution">
    <text evidence="6">The sequence shown here is derived from an EMBL/GenBank/DDBJ whole genome shotgun (WGS) entry which is preliminary data.</text>
</comment>
<dbReference type="InterPro" id="IPR013083">
    <property type="entry name" value="Znf_RING/FYVE/PHD"/>
</dbReference>
<dbReference type="SMART" id="SM00184">
    <property type="entry name" value="RING"/>
    <property type="match status" value="1"/>
</dbReference>
<evidence type="ECO:0000313" key="6">
    <source>
        <dbReference type="EMBL" id="ROT81771.1"/>
    </source>
</evidence>
<dbReference type="Proteomes" id="UP000283509">
    <property type="component" value="Unassembled WGS sequence"/>
</dbReference>
<name>A0A3R7NAF9_PENVA</name>
<gene>
    <name evidence="6" type="ORF">C7M84_025067</name>
</gene>
<evidence type="ECO:0000256" key="2">
    <source>
        <dbReference type="ARBA" id="ARBA00022771"/>
    </source>
</evidence>
<evidence type="ECO:0000313" key="7">
    <source>
        <dbReference type="Proteomes" id="UP000283509"/>
    </source>
</evidence>
<sequence>MALYPSLPEDSPTPNYAKLAENPHSLLPACSVCLDEFCEKRPPKYLSCHHTFCEECIHQLLRGGKVECPLCRKVTRTTSTNALQTNNDVLTMVKYGDIVSSLWCHDCQSAPKPSCATHRVDNRSPASAVTIGQQLDSTLESWKPTFTRVVETAHGWSVVAIDATYSTAVSISDVMTPLVTYVIDRISCFINS</sequence>
<evidence type="ECO:0000256" key="1">
    <source>
        <dbReference type="ARBA" id="ARBA00022723"/>
    </source>
</evidence>
<protein>
    <submittedName>
        <fullName evidence="6">Tripartite motif-containing 32</fullName>
    </submittedName>
</protein>
<dbReference type="Pfam" id="PF13639">
    <property type="entry name" value="zf-RING_2"/>
    <property type="match status" value="1"/>
</dbReference>
<accession>A0A3R7NAF9</accession>
<keyword evidence="3" id="KW-0862">Zinc</keyword>
<dbReference type="PANTHER" id="PTHR22791">
    <property type="entry name" value="RING-TYPE DOMAIN-CONTAINING PROTEIN"/>
    <property type="match status" value="1"/>
</dbReference>
<dbReference type="EMBL" id="QCYY01000920">
    <property type="protein sequence ID" value="ROT81771.1"/>
    <property type="molecule type" value="Genomic_DNA"/>
</dbReference>
<keyword evidence="2 4" id="KW-0863">Zinc-finger</keyword>
<dbReference type="GO" id="GO:0061630">
    <property type="term" value="F:ubiquitin protein ligase activity"/>
    <property type="evidence" value="ECO:0007669"/>
    <property type="project" value="TreeGrafter"/>
</dbReference>